<dbReference type="Pfam" id="PF00018">
    <property type="entry name" value="SH3_1"/>
    <property type="match status" value="1"/>
</dbReference>
<evidence type="ECO:0000259" key="3">
    <source>
        <dbReference type="Pfam" id="PF16172"/>
    </source>
</evidence>
<dbReference type="InterPro" id="IPR026791">
    <property type="entry name" value="DOCK"/>
</dbReference>
<dbReference type="InParanoid" id="A0A4W3HVV3"/>
<dbReference type="PANTHER" id="PTHR45653:SF3">
    <property type="entry name" value="DEDICATOR OF CYTOKINESIS PROTEIN 5"/>
    <property type="match status" value="1"/>
</dbReference>
<reference evidence="5" key="3">
    <citation type="journal article" date="2014" name="Nature">
        <title>Elephant shark genome provides unique insights into gnathostome evolution.</title>
        <authorList>
            <consortium name="International Elephant Shark Genome Sequencing Consortium"/>
            <person name="Venkatesh B."/>
            <person name="Lee A.P."/>
            <person name="Ravi V."/>
            <person name="Maurya A.K."/>
            <person name="Lian M.M."/>
            <person name="Swann J.B."/>
            <person name="Ohta Y."/>
            <person name="Flajnik M.F."/>
            <person name="Sutoh Y."/>
            <person name="Kasahara M."/>
            <person name="Hoon S."/>
            <person name="Gangu V."/>
            <person name="Roy S.W."/>
            <person name="Irimia M."/>
            <person name="Korzh V."/>
            <person name="Kondrychyn I."/>
            <person name="Lim Z.W."/>
            <person name="Tay B.H."/>
            <person name="Tohari S."/>
            <person name="Kong K.W."/>
            <person name="Ho S."/>
            <person name="Lorente-Galdos B."/>
            <person name="Quilez J."/>
            <person name="Marques-Bonet T."/>
            <person name="Raney B.J."/>
            <person name="Ingham P.W."/>
            <person name="Tay A."/>
            <person name="Hillier L.W."/>
            <person name="Minx P."/>
            <person name="Boehm T."/>
            <person name="Wilson R.K."/>
            <person name="Brenner S."/>
            <person name="Warren W.C."/>
        </authorList>
    </citation>
    <scope>NUCLEOTIDE SEQUENCE [LARGE SCALE GENOMIC DNA]</scope>
</reference>
<dbReference type="Gene3D" id="1.20.1270.350">
    <property type="entry name" value="Dedicator of cytokinesis N-terminal subdomain"/>
    <property type="match status" value="1"/>
</dbReference>
<organism evidence="4 5">
    <name type="scientific">Callorhinchus milii</name>
    <name type="common">Ghost shark</name>
    <dbReference type="NCBI Taxonomy" id="7868"/>
    <lineage>
        <taxon>Eukaryota</taxon>
        <taxon>Metazoa</taxon>
        <taxon>Chordata</taxon>
        <taxon>Craniata</taxon>
        <taxon>Vertebrata</taxon>
        <taxon>Chondrichthyes</taxon>
        <taxon>Holocephali</taxon>
        <taxon>Chimaeriformes</taxon>
        <taxon>Callorhinchidae</taxon>
        <taxon>Callorhinchus</taxon>
    </lineage>
</organism>
<dbReference type="GO" id="GO:0005737">
    <property type="term" value="C:cytoplasm"/>
    <property type="evidence" value="ECO:0007669"/>
    <property type="project" value="TreeGrafter"/>
</dbReference>
<dbReference type="GO" id="GO:0016477">
    <property type="term" value="P:cell migration"/>
    <property type="evidence" value="ECO:0007669"/>
    <property type="project" value="TreeGrafter"/>
</dbReference>
<reference evidence="5" key="1">
    <citation type="journal article" date="2006" name="Science">
        <title>Ancient noncoding elements conserved in the human genome.</title>
        <authorList>
            <person name="Venkatesh B."/>
            <person name="Kirkness E.F."/>
            <person name="Loh Y.H."/>
            <person name="Halpern A.L."/>
            <person name="Lee A.P."/>
            <person name="Johnson J."/>
            <person name="Dandona N."/>
            <person name="Viswanathan L.D."/>
            <person name="Tay A."/>
            <person name="Venter J.C."/>
            <person name="Strausberg R.L."/>
            <person name="Brenner S."/>
        </authorList>
    </citation>
    <scope>NUCLEOTIDE SEQUENCE [LARGE SCALE GENOMIC DNA]</scope>
</reference>
<evidence type="ECO:0000259" key="2">
    <source>
        <dbReference type="Pfam" id="PF00018"/>
    </source>
</evidence>
<keyword evidence="1" id="KW-0728">SH3 domain</keyword>
<keyword evidence="5" id="KW-1185">Reference proteome</keyword>
<dbReference type="PANTHER" id="PTHR45653">
    <property type="entry name" value="DEDICATOR OF CYTOKINESIS"/>
    <property type="match status" value="1"/>
</dbReference>
<sequence length="341" mass="39586">MTRWKPFPSPLPAIYNYNAKEEVELSLQVGDSIHILETHEGLFLFFAYVCGIFPVTYIHVKEATVEGRGQEETVIPTELPLVQELTMTLREWALIWHKLYLKMFRHVRNMTCSLIEWRSQILSGTLPKDELLELKRKVIDKIDYGNRILGLDLVVRNENGNILDPDQTSTITLFKAHETISRGIDERIQEEKKSRIQSMELRRQSVFSNSHTYSLYINLKNFVCNIGEDAELLMSLYDPIQSEFISENYLVRWSKTGMPKEIERLNNLQVVFTDLSGSELLRVKTSLVCQIVRVGHMELKEGRKHTCGLRRPFGVAVMDITDIINGKVDDEEKQHFIPFQQ</sequence>
<reference evidence="4" key="5">
    <citation type="submission" date="2025-09" db="UniProtKB">
        <authorList>
            <consortium name="Ensembl"/>
        </authorList>
    </citation>
    <scope>IDENTIFICATION</scope>
</reference>
<dbReference type="Gene3D" id="2.30.30.40">
    <property type="entry name" value="SH3 Domains"/>
    <property type="match status" value="1"/>
</dbReference>
<evidence type="ECO:0000313" key="4">
    <source>
        <dbReference type="Ensembl" id="ENSCMIP00000013194.1"/>
    </source>
</evidence>
<evidence type="ECO:0008006" key="6">
    <source>
        <dbReference type="Google" id="ProtNLM"/>
    </source>
</evidence>
<dbReference type="Ensembl" id="ENSCMIT00000013486.1">
    <property type="protein sequence ID" value="ENSCMIP00000013194.1"/>
    <property type="gene ID" value="ENSCMIG00000006650.1"/>
</dbReference>
<feature type="domain" description="Dedicator of cytokinesis N-terminal" evidence="3">
    <location>
        <begin position="67"/>
        <end position="305"/>
    </location>
</feature>
<dbReference type="GO" id="GO:0007520">
    <property type="term" value="P:myoblast fusion"/>
    <property type="evidence" value="ECO:0007669"/>
    <property type="project" value="TreeGrafter"/>
</dbReference>
<dbReference type="GO" id="GO:0005886">
    <property type="term" value="C:plasma membrane"/>
    <property type="evidence" value="ECO:0007669"/>
    <property type="project" value="TreeGrafter"/>
</dbReference>
<reference evidence="5" key="2">
    <citation type="journal article" date="2007" name="PLoS Biol.">
        <title>Survey sequencing and comparative analysis of the elephant shark (Callorhinchus milii) genome.</title>
        <authorList>
            <person name="Venkatesh B."/>
            <person name="Kirkness E.F."/>
            <person name="Loh Y.H."/>
            <person name="Halpern A.L."/>
            <person name="Lee A.P."/>
            <person name="Johnson J."/>
            <person name="Dandona N."/>
            <person name="Viswanathan L.D."/>
            <person name="Tay A."/>
            <person name="Venter J.C."/>
            <person name="Strausberg R.L."/>
            <person name="Brenner S."/>
        </authorList>
    </citation>
    <scope>NUCLEOTIDE SEQUENCE [LARGE SCALE GENOMIC DNA]</scope>
</reference>
<dbReference type="GO" id="GO:0031267">
    <property type="term" value="F:small GTPase binding"/>
    <property type="evidence" value="ECO:0007669"/>
    <property type="project" value="TreeGrafter"/>
</dbReference>
<dbReference type="InterPro" id="IPR032376">
    <property type="entry name" value="DOCK_N"/>
</dbReference>
<evidence type="ECO:0000256" key="1">
    <source>
        <dbReference type="ARBA" id="ARBA00022443"/>
    </source>
</evidence>
<dbReference type="InterPro" id="IPR042455">
    <property type="entry name" value="DOCK_N_sub1"/>
</dbReference>
<feature type="domain" description="SH3" evidence="2">
    <location>
        <begin position="13"/>
        <end position="40"/>
    </location>
</feature>
<dbReference type="GO" id="GO:0005085">
    <property type="term" value="F:guanyl-nucleotide exchange factor activity"/>
    <property type="evidence" value="ECO:0007669"/>
    <property type="project" value="InterPro"/>
</dbReference>
<dbReference type="InterPro" id="IPR001452">
    <property type="entry name" value="SH3_domain"/>
</dbReference>
<dbReference type="GO" id="GO:0007264">
    <property type="term" value="P:small GTPase-mediated signal transduction"/>
    <property type="evidence" value="ECO:0007669"/>
    <property type="project" value="InterPro"/>
</dbReference>
<dbReference type="GeneTree" id="ENSGT00940000157734"/>
<reference evidence="4" key="4">
    <citation type="submission" date="2025-08" db="UniProtKB">
        <authorList>
            <consortium name="Ensembl"/>
        </authorList>
    </citation>
    <scope>IDENTIFICATION</scope>
</reference>
<dbReference type="AlphaFoldDB" id="A0A4W3HVV3"/>
<proteinExistence type="predicted"/>
<dbReference type="Proteomes" id="UP000314986">
    <property type="component" value="Unassembled WGS sequence"/>
</dbReference>
<dbReference type="SUPFAM" id="SSF50044">
    <property type="entry name" value="SH3-domain"/>
    <property type="match status" value="1"/>
</dbReference>
<evidence type="ECO:0000313" key="5">
    <source>
        <dbReference type="Proteomes" id="UP000314986"/>
    </source>
</evidence>
<protein>
    <recommendedName>
        <fullName evidence="6">SH3 domain-containing protein</fullName>
    </recommendedName>
</protein>
<dbReference type="OMA" id="WYRGYTH"/>
<accession>A0A4W3HVV3</accession>
<dbReference type="STRING" id="7868.ENSCMIP00000013194"/>
<name>A0A4W3HVV3_CALMI</name>
<dbReference type="InterPro" id="IPR036028">
    <property type="entry name" value="SH3-like_dom_sf"/>
</dbReference>
<dbReference type="Pfam" id="PF16172">
    <property type="entry name" value="DOCK_N"/>
    <property type="match status" value="1"/>
</dbReference>